<dbReference type="GeneID" id="94430600"/>
<gene>
    <name evidence="1" type="ORF">CSUI_007239</name>
</gene>
<feature type="non-terminal residue" evidence="1">
    <location>
        <position position="71"/>
    </location>
</feature>
<comment type="caution">
    <text evidence="1">The sequence shown here is derived from an EMBL/GenBank/DDBJ whole genome shotgun (WGS) entry which is preliminary data.</text>
</comment>
<name>A0A2C6KRK7_9APIC</name>
<accession>A0A2C6KRK7</accession>
<reference evidence="1 2" key="1">
    <citation type="journal article" date="2017" name="Int. J. Parasitol.">
        <title>The genome of the protozoan parasite Cystoisospora suis and a reverse vaccinology approach to identify vaccine candidates.</title>
        <authorList>
            <person name="Palmieri N."/>
            <person name="Shrestha A."/>
            <person name="Ruttkowski B."/>
            <person name="Beck T."/>
            <person name="Vogl C."/>
            <person name="Tomley F."/>
            <person name="Blake D.P."/>
            <person name="Joachim A."/>
        </authorList>
    </citation>
    <scope>NUCLEOTIDE SEQUENCE [LARGE SCALE GENOMIC DNA]</scope>
    <source>
        <strain evidence="1 2">Wien I</strain>
    </source>
</reference>
<proteinExistence type="predicted"/>
<keyword evidence="2" id="KW-1185">Reference proteome</keyword>
<dbReference type="Proteomes" id="UP000221165">
    <property type="component" value="Unassembled WGS sequence"/>
</dbReference>
<evidence type="ECO:0000313" key="1">
    <source>
        <dbReference type="EMBL" id="PHJ18933.1"/>
    </source>
</evidence>
<organism evidence="1 2">
    <name type="scientific">Cystoisospora suis</name>
    <dbReference type="NCBI Taxonomy" id="483139"/>
    <lineage>
        <taxon>Eukaryota</taxon>
        <taxon>Sar</taxon>
        <taxon>Alveolata</taxon>
        <taxon>Apicomplexa</taxon>
        <taxon>Conoidasida</taxon>
        <taxon>Coccidia</taxon>
        <taxon>Eucoccidiorida</taxon>
        <taxon>Eimeriorina</taxon>
        <taxon>Sarcocystidae</taxon>
        <taxon>Cystoisospora</taxon>
    </lineage>
</organism>
<dbReference type="EMBL" id="MIGC01003765">
    <property type="protein sequence ID" value="PHJ18933.1"/>
    <property type="molecule type" value="Genomic_DNA"/>
</dbReference>
<dbReference type="AlphaFoldDB" id="A0A2C6KRK7"/>
<protein>
    <submittedName>
        <fullName evidence="1">Uncharacterized protein</fullName>
    </submittedName>
</protein>
<dbReference type="RefSeq" id="XP_067920635.1">
    <property type="nucleotide sequence ID" value="XM_068067389.1"/>
</dbReference>
<dbReference type="VEuPathDB" id="ToxoDB:CSUI_007239"/>
<sequence>MPTPSPLLSRSCRKAWPSTTRSLGLSSHLSQRWRQGGVNVNLPEAAHTLSFAIPCHSSPHFLYMISLSQQI</sequence>
<evidence type="ECO:0000313" key="2">
    <source>
        <dbReference type="Proteomes" id="UP000221165"/>
    </source>
</evidence>